<protein>
    <recommendedName>
        <fullName evidence="3">Nose resistant-to-fluoxetine protein N-terminal domain-containing protein</fullName>
    </recommendedName>
</protein>
<feature type="transmembrane region" description="Helical" evidence="1">
    <location>
        <begin position="420"/>
        <end position="440"/>
    </location>
</feature>
<evidence type="ECO:0000313" key="5">
    <source>
        <dbReference type="Proteomes" id="UP001432322"/>
    </source>
</evidence>
<feature type="transmembrane region" description="Helical" evidence="1">
    <location>
        <begin position="352"/>
        <end position="376"/>
    </location>
</feature>
<dbReference type="EMBL" id="BTSY01000003">
    <property type="protein sequence ID" value="GMT19392.1"/>
    <property type="molecule type" value="Genomic_DNA"/>
</dbReference>
<feature type="transmembrane region" description="Helical" evidence="1">
    <location>
        <begin position="275"/>
        <end position="295"/>
    </location>
</feature>
<feature type="transmembrane region" description="Helical" evidence="1">
    <location>
        <begin position="491"/>
        <end position="515"/>
    </location>
</feature>
<feature type="chain" id="PRO_5043473151" description="Nose resistant-to-fluoxetine protein N-terminal domain-containing protein" evidence="2">
    <location>
        <begin position="23"/>
        <end position="698"/>
    </location>
</feature>
<evidence type="ECO:0000256" key="2">
    <source>
        <dbReference type="SAM" id="SignalP"/>
    </source>
</evidence>
<dbReference type="PANTHER" id="PTHR11161">
    <property type="entry name" value="O-ACYLTRANSFERASE"/>
    <property type="match status" value="1"/>
</dbReference>
<proteinExistence type="predicted"/>
<keyword evidence="1" id="KW-0812">Transmembrane</keyword>
<keyword evidence="1" id="KW-1133">Transmembrane helix</keyword>
<feature type="signal peptide" evidence="2">
    <location>
        <begin position="1"/>
        <end position="22"/>
    </location>
</feature>
<keyword evidence="1" id="KW-0472">Membrane</keyword>
<sequence length="698" mass="79905">LSIHFSMRLLILFFSLLHLSLQCLLCPLNMPPRPRPLDQFKIPTIPKFNTESMPKFCNLTEVLPVGDVCKEGISRILCSADDLIDVYSNGCPGPEDQQQCSACERSKPANMWVVRWFDSLGKMPHGVSEGNYYWLGDYEICHDIQRERHFNGQYCLVRLEVPDSLVEAGCPQTDPLEIIYGICAPLECKEHELEAIAKAYAPYKVRVECEVDREAPWSHTIVWSLIAVWKIFLITLTILSTKSFAPAWFMKFNIKVNGNKCLSTRRSDRSHERHLDAIHGLMLVTYIFIMLGYVYNLMLPYIENVAFAFDNVPYVVSHLTNNYSYHVDGLLALLCFYSASMMYGNVDSLLKVLLVTINSILRFWPTYAFLITYVLFLLPHNTAGPMWIHGAWTDRCSVSWWKNLLFINNYFGARDTCLDFGYAISLFIHYYAIVAFLCWLARDHFRFTFAIAGCGILASIIYSFVIIYTRNLPPAPIITAEPINVEKMEELLNLIIISPLARLSPALIGFLFALLPHTNIPENFIFFRYEKIFRFLLFVLFIVFSLFVGFYLVNFASGANVHPLLLAFYGAVHRPIWAISLMILGYLITHAHGFEVIEIVLGWRFLAPLAKRILPAILISELIIVSSFSSLHRPSYATHWSLVYRVIFASLISLKLALACDTFISRPLRNILIADYNADGKTEEEEDGMEMEERHDSA</sequence>
<feature type="transmembrane region" description="Helical" evidence="1">
    <location>
        <begin position="323"/>
        <end position="340"/>
    </location>
</feature>
<dbReference type="Proteomes" id="UP001432322">
    <property type="component" value="Unassembled WGS sequence"/>
</dbReference>
<feature type="non-terminal residue" evidence="4">
    <location>
        <position position="1"/>
    </location>
</feature>
<reference evidence="4" key="1">
    <citation type="submission" date="2023-10" db="EMBL/GenBank/DDBJ databases">
        <title>Genome assembly of Pristionchus species.</title>
        <authorList>
            <person name="Yoshida K."/>
            <person name="Sommer R.J."/>
        </authorList>
    </citation>
    <scope>NUCLEOTIDE SEQUENCE</scope>
    <source>
        <strain evidence="4">RS5133</strain>
    </source>
</reference>
<keyword evidence="2" id="KW-0732">Signal</keyword>
<organism evidence="4 5">
    <name type="scientific">Pristionchus fissidentatus</name>
    <dbReference type="NCBI Taxonomy" id="1538716"/>
    <lineage>
        <taxon>Eukaryota</taxon>
        <taxon>Metazoa</taxon>
        <taxon>Ecdysozoa</taxon>
        <taxon>Nematoda</taxon>
        <taxon>Chromadorea</taxon>
        <taxon>Rhabditida</taxon>
        <taxon>Rhabditina</taxon>
        <taxon>Diplogasteromorpha</taxon>
        <taxon>Diplogasteroidea</taxon>
        <taxon>Neodiplogasteridae</taxon>
        <taxon>Pristionchus</taxon>
    </lineage>
</organism>
<feature type="domain" description="Nose resistant-to-fluoxetine protein N-terminal" evidence="3">
    <location>
        <begin position="97"/>
        <end position="214"/>
    </location>
</feature>
<evidence type="ECO:0000259" key="3">
    <source>
        <dbReference type="SMART" id="SM00703"/>
    </source>
</evidence>
<dbReference type="AlphaFoldDB" id="A0AAV5VMX1"/>
<feature type="transmembrane region" description="Helical" evidence="1">
    <location>
        <begin position="221"/>
        <end position="241"/>
    </location>
</feature>
<comment type="caution">
    <text evidence="4">The sequence shown here is derived from an EMBL/GenBank/DDBJ whole genome shotgun (WGS) entry which is preliminary data.</text>
</comment>
<keyword evidence="5" id="KW-1185">Reference proteome</keyword>
<dbReference type="InterPro" id="IPR006621">
    <property type="entry name" value="Nose-resist-to-fluoxetine_N"/>
</dbReference>
<dbReference type="InterPro" id="IPR052728">
    <property type="entry name" value="O2_lipid_transport_reg"/>
</dbReference>
<feature type="transmembrane region" description="Helical" evidence="1">
    <location>
        <begin position="576"/>
        <end position="601"/>
    </location>
</feature>
<dbReference type="Pfam" id="PF20146">
    <property type="entry name" value="NRF"/>
    <property type="match status" value="1"/>
</dbReference>
<evidence type="ECO:0000256" key="1">
    <source>
        <dbReference type="SAM" id="Phobius"/>
    </source>
</evidence>
<gene>
    <name evidence="4" type="ORF">PFISCL1PPCAC_10689</name>
</gene>
<feature type="transmembrane region" description="Helical" evidence="1">
    <location>
        <begin position="535"/>
        <end position="556"/>
    </location>
</feature>
<accession>A0AAV5VMX1</accession>
<name>A0AAV5VMX1_9BILA</name>
<feature type="transmembrane region" description="Helical" evidence="1">
    <location>
        <begin position="447"/>
        <end position="468"/>
    </location>
</feature>
<evidence type="ECO:0000313" key="4">
    <source>
        <dbReference type="EMBL" id="GMT19392.1"/>
    </source>
</evidence>
<dbReference type="PANTHER" id="PTHR11161:SF14">
    <property type="entry name" value="NOSE RESISTANT-TO-FLUOXETINE PROTEIN N-TERMINAL DOMAIN-CONTAINING PROTEIN"/>
    <property type="match status" value="1"/>
</dbReference>
<dbReference type="SMART" id="SM00703">
    <property type="entry name" value="NRF"/>
    <property type="match status" value="1"/>
</dbReference>